<feature type="transmembrane region" description="Helical" evidence="1">
    <location>
        <begin position="7"/>
        <end position="23"/>
    </location>
</feature>
<evidence type="ECO:0000313" key="2">
    <source>
        <dbReference type="EMBL" id="TXE18394.1"/>
    </source>
</evidence>
<keyword evidence="3" id="KW-1185">Reference proteome</keyword>
<sequence>MWSLFRIFLFIIGVALIFLFFSFELYHFIILWFIPVIGLAFMGINPFGPSSEKAKKIENNRIPLTVNQNLNNSIFKHLTNPLDDKDLKHDFIDNTRQTLIFHYQGKKQIVNSYVLENEKLEGFSLIENRNGIFNLEKIQQLKTLKGYKLHYWYRVKFSGNLLTVRKMLNDPNRIEITDSDFIRFRGGYDMCSWKLTESLIYDFDNIGEGKQHDFNYITLSVKDLFLKSSKQEIIKTLRIEKNHIVAFDYDSNEYRIFKIENVDIFEILYS</sequence>
<keyword evidence="1" id="KW-0472">Membrane</keyword>
<dbReference type="Proteomes" id="UP000321938">
    <property type="component" value="Unassembled WGS sequence"/>
</dbReference>
<dbReference type="AlphaFoldDB" id="A0A5C7BBD8"/>
<name>A0A5C7BBD8_9FLAO</name>
<proteinExistence type="predicted"/>
<keyword evidence="1" id="KW-1133">Transmembrane helix</keyword>
<dbReference type="EMBL" id="VOSB01000008">
    <property type="protein sequence ID" value="TXE18394.1"/>
    <property type="molecule type" value="Genomic_DNA"/>
</dbReference>
<evidence type="ECO:0000313" key="3">
    <source>
        <dbReference type="Proteomes" id="UP000321938"/>
    </source>
</evidence>
<keyword evidence="1" id="KW-0812">Transmembrane</keyword>
<organism evidence="2 3">
    <name type="scientific">Psychroserpens burtonensis</name>
    <dbReference type="NCBI Taxonomy" id="49278"/>
    <lineage>
        <taxon>Bacteria</taxon>
        <taxon>Pseudomonadati</taxon>
        <taxon>Bacteroidota</taxon>
        <taxon>Flavobacteriia</taxon>
        <taxon>Flavobacteriales</taxon>
        <taxon>Flavobacteriaceae</taxon>
        <taxon>Psychroserpens</taxon>
    </lineage>
</organism>
<gene>
    <name evidence="2" type="ORF">ES692_07035</name>
</gene>
<dbReference type="RefSeq" id="WP_147231452.1">
    <property type="nucleotide sequence ID" value="NZ_VOSB01000008.1"/>
</dbReference>
<protein>
    <submittedName>
        <fullName evidence="2">Uncharacterized protein</fullName>
    </submittedName>
</protein>
<feature type="transmembrane region" description="Helical" evidence="1">
    <location>
        <begin position="29"/>
        <end position="48"/>
    </location>
</feature>
<accession>A0A5C7BBD8</accession>
<comment type="caution">
    <text evidence="2">The sequence shown here is derived from an EMBL/GenBank/DDBJ whole genome shotgun (WGS) entry which is preliminary data.</text>
</comment>
<evidence type="ECO:0000256" key="1">
    <source>
        <dbReference type="SAM" id="Phobius"/>
    </source>
</evidence>
<reference evidence="2 3" key="1">
    <citation type="submission" date="2019-08" db="EMBL/GenBank/DDBJ databases">
        <title>Genome of Psychroserpens burtonensis ACAM 167.</title>
        <authorList>
            <person name="Bowman J.P."/>
        </authorList>
    </citation>
    <scope>NUCLEOTIDE SEQUENCE [LARGE SCALE GENOMIC DNA]</scope>
    <source>
        <strain evidence="2 3">ACAM 167</strain>
    </source>
</reference>